<evidence type="ECO:0000313" key="2">
    <source>
        <dbReference type="Proteomes" id="UP000268014"/>
    </source>
</evidence>
<proteinExistence type="predicted"/>
<dbReference type="Proteomes" id="UP000268014">
    <property type="component" value="Unassembled WGS sequence"/>
</dbReference>
<evidence type="ECO:0000313" key="1">
    <source>
        <dbReference type="EMBL" id="VDO60422.1"/>
    </source>
</evidence>
<dbReference type="AlphaFoldDB" id="A0A3P8AJW9"/>
<reference evidence="1 2" key="1">
    <citation type="submission" date="2018-11" db="EMBL/GenBank/DDBJ databases">
        <authorList>
            <consortium name="Pathogen Informatics"/>
        </authorList>
    </citation>
    <scope>NUCLEOTIDE SEQUENCE [LARGE SCALE GENOMIC DNA]</scope>
    <source>
        <strain evidence="1 2">MHpl1</strain>
    </source>
</reference>
<organism evidence="1 2">
    <name type="scientific">Haemonchus placei</name>
    <name type="common">Barber's pole worm</name>
    <dbReference type="NCBI Taxonomy" id="6290"/>
    <lineage>
        <taxon>Eukaryota</taxon>
        <taxon>Metazoa</taxon>
        <taxon>Ecdysozoa</taxon>
        <taxon>Nematoda</taxon>
        <taxon>Chromadorea</taxon>
        <taxon>Rhabditida</taxon>
        <taxon>Rhabditina</taxon>
        <taxon>Rhabditomorpha</taxon>
        <taxon>Strongyloidea</taxon>
        <taxon>Trichostrongylidae</taxon>
        <taxon>Haemonchus</taxon>
    </lineage>
</organism>
<name>A0A3P8AJW9_HAEPC</name>
<protein>
    <submittedName>
        <fullName evidence="1">Uncharacterized protein</fullName>
    </submittedName>
</protein>
<accession>A0A3P8AJW9</accession>
<keyword evidence="2" id="KW-1185">Reference proteome</keyword>
<dbReference type="EMBL" id="UZAF01019465">
    <property type="protein sequence ID" value="VDO60422.1"/>
    <property type="molecule type" value="Genomic_DNA"/>
</dbReference>
<sequence>MVSTKTISSPSRMSVGGAQQLLYSSKIESHLSYSSNNQ</sequence>
<gene>
    <name evidence="1" type="ORF">HPLM_LOCUS16531</name>
</gene>